<proteinExistence type="predicted"/>
<dbReference type="AlphaFoldDB" id="A0AAV4LCR9"/>
<sequence>MRKCCTIEFAENKKEKILRKIGWPPASGIFSDASDRRRKRVTATSVLIFGIRFYKRLN</sequence>
<keyword evidence="2" id="KW-1185">Reference proteome</keyword>
<accession>A0AAV4LCR9</accession>
<gene>
    <name evidence="1" type="ORF">DNHGIG_11740</name>
</gene>
<comment type="caution">
    <text evidence="1">The sequence shown here is derived from an EMBL/GenBank/DDBJ whole genome shotgun (WGS) entry which is preliminary data.</text>
</comment>
<dbReference type="EMBL" id="BOQE01000001">
    <property type="protein sequence ID" value="GIM45625.1"/>
    <property type="molecule type" value="Genomic_DNA"/>
</dbReference>
<reference evidence="1" key="1">
    <citation type="journal article" date="2023" name="Int. J. Syst. Evol. Microbiol.">
        <title>Collibacillus ludicampi gen. nov., sp. nov., a new soil bacterium of the family Alicyclobacillaceae.</title>
        <authorList>
            <person name="Jojima T."/>
            <person name="Ioku Y."/>
            <person name="Fukuta Y."/>
            <person name="Shirasaka N."/>
            <person name="Matsumura Y."/>
            <person name="Mori M."/>
        </authorList>
    </citation>
    <scope>NUCLEOTIDE SEQUENCE</scope>
    <source>
        <strain evidence="1">TP075</strain>
    </source>
</reference>
<protein>
    <submittedName>
        <fullName evidence="1">Uncharacterized protein</fullName>
    </submittedName>
</protein>
<evidence type="ECO:0000313" key="1">
    <source>
        <dbReference type="EMBL" id="GIM45625.1"/>
    </source>
</evidence>
<organism evidence="1 2">
    <name type="scientific">Collibacillus ludicampi</name>
    <dbReference type="NCBI Taxonomy" id="2771369"/>
    <lineage>
        <taxon>Bacteria</taxon>
        <taxon>Bacillati</taxon>
        <taxon>Bacillota</taxon>
        <taxon>Bacilli</taxon>
        <taxon>Bacillales</taxon>
        <taxon>Alicyclobacillaceae</taxon>
        <taxon>Collibacillus</taxon>
    </lineage>
</organism>
<name>A0AAV4LCR9_9BACL</name>
<dbReference type="Proteomes" id="UP001057291">
    <property type="component" value="Unassembled WGS sequence"/>
</dbReference>
<evidence type="ECO:0000313" key="2">
    <source>
        <dbReference type="Proteomes" id="UP001057291"/>
    </source>
</evidence>